<evidence type="ECO:0000313" key="2">
    <source>
        <dbReference type="EMBL" id="MBE5063902.1"/>
    </source>
</evidence>
<keyword evidence="1" id="KW-1133">Transmembrane helix</keyword>
<proteinExistence type="predicted"/>
<protein>
    <submittedName>
        <fullName evidence="2">Uncharacterized protein</fullName>
    </submittedName>
</protein>
<feature type="transmembrane region" description="Helical" evidence="1">
    <location>
        <begin position="6"/>
        <end position="26"/>
    </location>
</feature>
<reference evidence="2 3" key="1">
    <citation type="submission" date="2020-10" db="EMBL/GenBank/DDBJ databases">
        <title>ChiBAC.</title>
        <authorList>
            <person name="Zenner C."/>
            <person name="Hitch T.C.A."/>
            <person name="Clavel T."/>
        </authorList>
    </citation>
    <scope>NUCLEOTIDE SEQUENCE [LARGE SCALE GENOMIC DNA]</scope>
    <source>
        <strain evidence="2 3">DSM 108991</strain>
    </source>
</reference>
<evidence type="ECO:0000313" key="3">
    <source>
        <dbReference type="Proteomes" id="UP000758652"/>
    </source>
</evidence>
<comment type="caution">
    <text evidence="2">The sequence shown here is derived from an EMBL/GenBank/DDBJ whole genome shotgun (WGS) entry which is preliminary data.</text>
</comment>
<gene>
    <name evidence="2" type="ORF">INF30_11625</name>
</gene>
<keyword evidence="1" id="KW-0812">Transmembrane</keyword>
<keyword evidence="3" id="KW-1185">Reference proteome</keyword>
<keyword evidence="1" id="KW-0472">Membrane</keyword>
<sequence length="223" mass="25707">MVKKCLLTIGIFTIIAICFIYILVNLKYQNEWITYKPNLKSRLENNRDCFLCGENSKSLMGYYRNYGDLLLVYLPTWDIWPAHIFDENIDAAGSSSIMGTSQDGLYRYNTDIMKSRGISEITIQTTEKQSSKWDVEVLETMLCSRCLEKVAETLEISSARKDCIPEPFCLVNAEDLRVYSLQRKDKTKMIDDFYVSIDFKSEIKSLLAVYAPDNKMASLMVNQ</sequence>
<dbReference type="RefSeq" id="WP_226395312.1">
    <property type="nucleotide sequence ID" value="NZ_JADCKL010000011.1"/>
</dbReference>
<accession>A0ABR9RMV5</accession>
<organism evidence="2 3">
    <name type="scientific">Claveliimonas monacensis</name>
    <dbReference type="NCBI Taxonomy" id="2779351"/>
    <lineage>
        <taxon>Bacteria</taxon>
        <taxon>Bacillati</taxon>
        <taxon>Bacillota</taxon>
        <taxon>Clostridia</taxon>
        <taxon>Lachnospirales</taxon>
        <taxon>Lachnospiraceae</taxon>
        <taxon>Claveliimonas</taxon>
    </lineage>
</organism>
<dbReference type="Proteomes" id="UP000758652">
    <property type="component" value="Unassembled WGS sequence"/>
</dbReference>
<name>A0ABR9RMV5_9FIRM</name>
<evidence type="ECO:0000256" key="1">
    <source>
        <dbReference type="SAM" id="Phobius"/>
    </source>
</evidence>
<dbReference type="EMBL" id="JADCKL010000011">
    <property type="protein sequence ID" value="MBE5063902.1"/>
    <property type="molecule type" value="Genomic_DNA"/>
</dbReference>